<feature type="region of interest" description="Disordered" evidence="11">
    <location>
        <begin position="1"/>
        <end position="20"/>
    </location>
</feature>
<dbReference type="InterPro" id="IPR015958">
    <property type="entry name" value="Trk1_fungi"/>
</dbReference>
<feature type="transmembrane region" description="Helical" evidence="10">
    <location>
        <begin position="103"/>
        <end position="124"/>
    </location>
</feature>
<evidence type="ECO:0000256" key="7">
    <source>
        <dbReference type="ARBA" id="ARBA00022989"/>
    </source>
</evidence>
<feature type="transmembrane region" description="Helical" evidence="10">
    <location>
        <begin position="397"/>
        <end position="422"/>
    </location>
</feature>
<dbReference type="GO" id="GO:0005886">
    <property type="term" value="C:plasma membrane"/>
    <property type="evidence" value="ECO:0007669"/>
    <property type="project" value="InterPro"/>
</dbReference>
<keyword evidence="9 10" id="KW-0472">Membrane</keyword>
<keyword evidence="8 10" id="KW-0406">Ion transport</keyword>
<keyword evidence="4 10" id="KW-0633">Potassium transport</keyword>
<keyword evidence="13" id="KW-1185">Reference proteome</keyword>
<dbReference type="NCBIfam" id="TIGR00934">
    <property type="entry name" value="2a38euk"/>
    <property type="match status" value="1"/>
</dbReference>
<dbReference type="EMBL" id="JAACJL010000057">
    <property type="protein sequence ID" value="KAF4611734.1"/>
    <property type="molecule type" value="Genomic_DNA"/>
</dbReference>
<feature type="compositionally biased region" description="Low complexity" evidence="11">
    <location>
        <begin position="815"/>
        <end position="831"/>
    </location>
</feature>
<gene>
    <name evidence="12" type="ORF">D9613_003643</name>
</gene>
<evidence type="ECO:0000256" key="9">
    <source>
        <dbReference type="ARBA" id="ARBA00023136"/>
    </source>
</evidence>
<keyword evidence="6 10" id="KW-0630">Potassium</keyword>
<reference evidence="12 13" key="1">
    <citation type="submission" date="2019-12" db="EMBL/GenBank/DDBJ databases">
        <authorList>
            <person name="Floudas D."/>
            <person name="Bentzer J."/>
            <person name="Ahren D."/>
            <person name="Johansson T."/>
            <person name="Persson P."/>
            <person name="Tunlid A."/>
        </authorList>
    </citation>
    <scope>NUCLEOTIDE SEQUENCE [LARGE SCALE GENOMIC DNA]</scope>
    <source>
        <strain evidence="12 13">CBS 102.39</strain>
    </source>
</reference>
<dbReference type="PANTHER" id="PTHR31064">
    <property type="entry name" value="POTASSIUM TRANSPORT PROTEIN DDB_G0292412-RELATED"/>
    <property type="match status" value="1"/>
</dbReference>
<keyword evidence="3 10" id="KW-0813">Transport</keyword>
<comment type="similarity">
    <text evidence="2 10">Belongs to the TrkH potassium transport family.</text>
</comment>
<evidence type="ECO:0000313" key="12">
    <source>
        <dbReference type="EMBL" id="KAF4611734.1"/>
    </source>
</evidence>
<feature type="compositionally biased region" description="Polar residues" evidence="11">
    <location>
        <begin position="768"/>
        <end position="793"/>
    </location>
</feature>
<name>A0A8H4QII2_9AGAR</name>
<evidence type="ECO:0000313" key="13">
    <source>
        <dbReference type="Proteomes" id="UP000521872"/>
    </source>
</evidence>
<evidence type="ECO:0000256" key="5">
    <source>
        <dbReference type="ARBA" id="ARBA00022692"/>
    </source>
</evidence>
<proteinExistence type="inferred from homology"/>
<feature type="compositionally biased region" description="Polar residues" evidence="11">
    <location>
        <begin position="833"/>
        <end position="847"/>
    </location>
</feature>
<dbReference type="Proteomes" id="UP000521872">
    <property type="component" value="Unassembled WGS sequence"/>
</dbReference>
<dbReference type="Pfam" id="PF02386">
    <property type="entry name" value="TrkH"/>
    <property type="match status" value="1"/>
</dbReference>
<dbReference type="PIRSF" id="PIRSF002450">
    <property type="entry name" value="K+_transpter_TRK"/>
    <property type="match status" value="1"/>
</dbReference>
<feature type="transmembrane region" description="Helical" evidence="10">
    <location>
        <begin position="534"/>
        <end position="561"/>
    </location>
</feature>
<keyword evidence="7 10" id="KW-1133">Transmembrane helix</keyword>
<feature type="region of interest" description="Disordered" evidence="11">
    <location>
        <begin position="768"/>
        <end position="847"/>
    </location>
</feature>
<organism evidence="12 13">
    <name type="scientific">Agrocybe pediades</name>
    <dbReference type="NCBI Taxonomy" id="84607"/>
    <lineage>
        <taxon>Eukaryota</taxon>
        <taxon>Fungi</taxon>
        <taxon>Dikarya</taxon>
        <taxon>Basidiomycota</taxon>
        <taxon>Agaricomycotina</taxon>
        <taxon>Agaricomycetes</taxon>
        <taxon>Agaricomycetidae</taxon>
        <taxon>Agaricales</taxon>
        <taxon>Agaricineae</taxon>
        <taxon>Strophariaceae</taxon>
        <taxon>Agrocybe</taxon>
    </lineage>
</organism>
<dbReference type="PANTHER" id="PTHR31064:SF30">
    <property type="entry name" value="HIGH-AFFINITY POTASSIUM TRANSPORT PROTEIN-RELATED"/>
    <property type="match status" value="1"/>
</dbReference>
<evidence type="ECO:0000256" key="11">
    <source>
        <dbReference type="SAM" id="MobiDB-lite"/>
    </source>
</evidence>
<evidence type="ECO:0000256" key="6">
    <source>
        <dbReference type="ARBA" id="ARBA00022958"/>
    </source>
</evidence>
<dbReference type="InterPro" id="IPR051143">
    <property type="entry name" value="TrkH_K-transport"/>
</dbReference>
<comment type="caution">
    <text evidence="12">The sequence shown here is derived from an EMBL/GenBank/DDBJ whole genome shotgun (WGS) entry which is preliminary data.</text>
</comment>
<feature type="transmembrane region" description="Helical" evidence="10">
    <location>
        <begin position="665"/>
        <end position="682"/>
    </location>
</feature>
<protein>
    <recommendedName>
        <fullName evidence="10">Potassium transport protein</fullName>
    </recommendedName>
</protein>
<dbReference type="InterPro" id="IPR004773">
    <property type="entry name" value="K/Na_transp_Trk1/HKT1"/>
</dbReference>
<evidence type="ECO:0000256" key="3">
    <source>
        <dbReference type="ARBA" id="ARBA00022448"/>
    </source>
</evidence>
<feature type="transmembrane region" description="Helical" evidence="10">
    <location>
        <begin position="694"/>
        <end position="716"/>
    </location>
</feature>
<dbReference type="GO" id="GO:0140107">
    <property type="term" value="F:high-affinity potassium ion transmembrane transporter activity"/>
    <property type="evidence" value="ECO:0007669"/>
    <property type="project" value="TreeGrafter"/>
</dbReference>
<evidence type="ECO:0000256" key="10">
    <source>
        <dbReference type="PIRNR" id="PIRNR002450"/>
    </source>
</evidence>
<feature type="region of interest" description="Disordered" evidence="11">
    <location>
        <begin position="155"/>
        <end position="193"/>
    </location>
</feature>
<dbReference type="AlphaFoldDB" id="A0A8H4QII2"/>
<evidence type="ECO:0000256" key="8">
    <source>
        <dbReference type="ARBA" id="ARBA00023065"/>
    </source>
</evidence>
<dbReference type="GO" id="GO:1990573">
    <property type="term" value="P:potassium ion import across plasma membrane"/>
    <property type="evidence" value="ECO:0007669"/>
    <property type="project" value="TreeGrafter"/>
</dbReference>
<dbReference type="InterPro" id="IPR003445">
    <property type="entry name" value="Cat_transpt"/>
</dbReference>
<feature type="transmembrane region" description="Helical" evidence="10">
    <location>
        <begin position="442"/>
        <end position="460"/>
    </location>
</feature>
<evidence type="ECO:0000256" key="2">
    <source>
        <dbReference type="ARBA" id="ARBA00009137"/>
    </source>
</evidence>
<feature type="transmembrane region" description="Helical" evidence="10">
    <location>
        <begin position="46"/>
        <end position="66"/>
    </location>
</feature>
<feature type="transmembrane region" description="Helical" evidence="10">
    <location>
        <begin position="472"/>
        <end position="496"/>
    </location>
</feature>
<accession>A0A8H4QII2</accession>
<evidence type="ECO:0000256" key="4">
    <source>
        <dbReference type="ARBA" id="ARBA00022538"/>
    </source>
</evidence>
<keyword evidence="5 10" id="KW-0812">Transmembrane</keyword>
<feature type="transmembrane region" description="Helical" evidence="10">
    <location>
        <begin position="722"/>
        <end position="741"/>
    </location>
</feature>
<sequence>MEEPIASATNLEKGVNSHRHTAKGKRLSPIVKAINYIVEETTFFRAHLAAFTFIPLIFSGIFFASNGRFHISFLDSMFLCYSAMTVTGLSTVNLSTLTTWQQFILYFLMCIGDITIVSWAMVLIRKRFFKTHCEYVVAKRKKPMSIRSRASFMRSISSPSNPHKQRQPAARQEPSKPDATSTDNEKNTLPHIQFVGPTPNATKLWNIAEQEESVDGETQTQPPRLITGGSILSSSPKSHDFVLSPLSEPALGARSPPIVDFARSTTISPRTAHYHPMMTLRGGRPAVRRGTTMLSSKVPPEVPGITNIQSQKYQGLGGFPGPTQLLSQVIKITAPHAFNKLERTMTIQSMTTLQSSKVPWLNFSGLVVGRNSDFHTESLTDEQLEDIGGAEYRALNLLSWLVPTYFIVCQLISVLLFLPWLAATKSYSEVFQNQPQGVSTTWFSFFQVMGAYTGGGLSLVDAGMVPFQGAYLMIFALIFVILAGNHALPIFLRLVIWTASKILDEHSEAQEALSFLLQHPRRCFLYLFPSHQTWFLVLLLVAFSIVEWVAFFVLNIGLPAFEAIPKGQRVVAGLFQGLAARASGFSIVPLASLAPALLFLYTVMMYIAVYPVAMSIRSTNVYEEQSLGVFEAPLDEDDEPEGLEKLPSASERVGRYVGWHLRRQLSIDIWWLVWAIFLIAIIERKNLMDDTKKWFDLFRVLFELVSAFGGIGLSLGLPTDNFSFVGAMSPLSKLIVIVIMVRGRHRGLPVAVDRAVLLPSELVVNTSEQSQNQSQAKNPVQEQQRPIVQSPASQDAYPYPVSILKSDPQAKDDQQQSQQQQHYTHYQSFQSPVDDSNSLPLMSPRSI</sequence>
<evidence type="ECO:0000256" key="1">
    <source>
        <dbReference type="ARBA" id="ARBA00004141"/>
    </source>
</evidence>
<comment type="subcellular location">
    <subcellularLocation>
        <location evidence="1">Membrane</location>
        <topology evidence="1">Multi-pass membrane protein</topology>
    </subcellularLocation>
</comment>
<feature type="transmembrane region" description="Helical" evidence="10">
    <location>
        <begin position="582"/>
        <end position="609"/>
    </location>
</feature>
<dbReference type="GO" id="GO:0030007">
    <property type="term" value="P:intracellular potassium ion homeostasis"/>
    <property type="evidence" value="ECO:0007669"/>
    <property type="project" value="UniProtKB-UniRule"/>
</dbReference>
<feature type="transmembrane region" description="Helical" evidence="10">
    <location>
        <begin position="78"/>
        <end position="97"/>
    </location>
</feature>